<dbReference type="SUPFAM" id="SSF53623">
    <property type="entry name" value="MurD-like peptide ligases, catalytic domain"/>
    <property type="match status" value="1"/>
</dbReference>
<feature type="binding site" evidence="15">
    <location>
        <position position="186"/>
    </location>
    <ligand>
        <name>UDP-N-acetyl-alpha-D-muramoyl-L-alanyl-D-glutamate</name>
        <dbReference type="ChEBI" id="CHEBI:83900"/>
    </ligand>
</feature>
<evidence type="ECO:0000256" key="10">
    <source>
        <dbReference type="ARBA" id="ARBA00066633"/>
    </source>
</evidence>
<dbReference type="InterPro" id="IPR000713">
    <property type="entry name" value="Mur_ligase_N"/>
</dbReference>
<dbReference type="InterPro" id="IPR004101">
    <property type="entry name" value="Mur_ligase_C"/>
</dbReference>
<keyword evidence="21" id="KW-1185">Reference proteome</keyword>
<dbReference type="NCBIfam" id="NF001126">
    <property type="entry name" value="PRK00139.1-4"/>
    <property type="match status" value="1"/>
</dbReference>
<keyword evidence="3 15" id="KW-0132">Cell division</keyword>
<dbReference type="SUPFAM" id="SSF53244">
    <property type="entry name" value="MurD-like peptide ligases, peptide-binding domain"/>
    <property type="match status" value="1"/>
</dbReference>
<evidence type="ECO:0000259" key="19">
    <source>
        <dbReference type="Pfam" id="PF08245"/>
    </source>
</evidence>
<feature type="domain" description="Mur ligase central" evidence="19">
    <location>
        <begin position="106"/>
        <end position="315"/>
    </location>
</feature>
<sequence length="497" mass="54117">MQLKELASLLAVSRISGDGETVFTGIQTDSRKVQPGDLFLCIPGFAADGHMFAAAAVERGAVALVAEHEVEADVPKLIVKDSRFAMAVIANHFYGYPSKELKVIGITGTNGKTTTTYLLERILSSSRYSTGLMGNIEIKIGSERIPNQATNTQEASELQRLLRRMADQGVDYCVMEVSSHGLDLGRVKGCSFRTGVFTNLTQDHLDYHGSMERYQAAKGLLFARLGNDYSGSADEQRYAVLNADDAASAEFARMTAAQVITYAIDREADVRADGIRMTSKGTAFHCTTFRGTVDIQTKLIGRFNVYNSLAAIAAALAEGIPLEAVKQGLESVASVDGRMEVVDEGQDFLVLVDYAHTPDGLDKALSAIKQFAEGRIISVFGCGGDRDRTKRPVMGSVTARYSDYLYVTSDNPRNEDPQRIVEDIEPGIKEAGLSGESYELIVDRKEAIHKAIAAASSKDVVLIAGKGHETYQEIMGKKHAFDDRLVAKEAIRGRYRD</sequence>
<comment type="cofactor">
    <cofactor evidence="15">
        <name>Mg(2+)</name>
        <dbReference type="ChEBI" id="CHEBI:18420"/>
    </cofactor>
</comment>
<feature type="binding site" evidence="15">
    <location>
        <position position="30"/>
    </location>
    <ligand>
        <name>UDP-N-acetyl-alpha-D-muramoyl-L-alanyl-D-glutamate</name>
        <dbReference type="ChEBI" id="CHEBI:83900"/>
    </ligand>
</feature>
<keyword evidence="15" id="KW-0547">Nucleotide-binding</keyword>
<dbReference type="EMBL" id="SMRT01000007">
    <property type="protein sequence ID" value="TDF96689.1"/>
    <property type="molecule type" value="Genomic_DNA"/>
</dbReference>
<comment type="caution">
    <text evidence="15">Lacks conserved residue(s) required for the propagation of feature annotation.</text>
</comment>
<evidence type="ECO:0000256" key="12">
    <source>
        <dbReference type="ARBA" id="ARBA00075482"/>
    </source>
</evidence>
<keyword evidence="6 15" id="KW-0131">Cell cycle</keyword>
<dbReference type="GO" id="GO:0009252">
    <property type="term" value="P:peptidoglycan biosynthetic process"/>
    <property type="evidence" value="ECO:0007669"/>
    <property type="project" value="UniProtKB-UniRule"/>
</dbReference>
<feature type="domain" description="Mur ligase N-terminal catalytic" evidence="17">
    <location>
        <begin position="23"/>
        <end position="94"/>
    </location>
</feature>
<evidence type="ECO:0000256" key="5">
    <source>
        <dbReference type="ARBA" id="ARBA00022984"/>
    </source>
</evidence>
<proteinExistence type="inferred from homology"/>
<feature type="binding site" evidence="15">
    <location>
        <position position="178"/>
    </location>
    <ligand>
        <name>UDP-N-acetyl-alpha-D-muramoyl-L-alanyl-D-glutamate</name>
        <dbReference type="ChEBI" id="CHEBI:83900"/>
    </ligand>
</feature>
<organism evidence="20 21">
    <name type="scientific">Paenibacillus piri</name>
    <dbReference type="NCBI Taxonomy" id="2547395"/>
    <lineage>
        <taxon>Bacteria</taxon>
        <taxon>Bacillati</taxon>
        <taxon>Bacillota</taxon>
        <taxon>Bacilli</taxon>
        <taxon>Bacillales</taxon>
        <taxon>Paenibacillaceae</taxon>
        <taxon>Paenibacillus</taxon>
    </lineage>
</organism>
<dbReference type="PANTHER" id="PTHR23135:SF4">
    <property type="entry name" value="UDP-N-ACETYLMURAMOYL-L-ALANYL-D-GLUTAMATE--2,6-DIAMINOPIMELATE LIGASE MURE HOMOLOG, CHLOROPLASTIC"/>
    <property type="match status" value="1"/>
</dbReference>
<dbReference type="SUPFAM" id="SSF63418">
    <property type="entry name" value="MurE/MurF N-terminal domain"/>
    <property type="match status" value="1"/>
</dbReference>
<dbReference type="InterPro" id="IPR036615">
    <property type="entry name" value="Mur_ligase_C_dom_sf"/>
</dbReference>
<keyword evidence="15 20" id="KW-0436">Ligase</keyword>
<dbReference type="NCBIfam" id="NF001124">
    <property type="entry name" value="PRK00139.1-2"/>
    <property type="match status" value="1"/>
</dbReference>
<comment type="similarity">
    <text evidence="2 15">Belongs to the MurCDEF family. MurE subfamily.</text>
</comment>
<reference evidence="20 21" key="1">
    <citation type="submission" date="2019-03" db="EMBL/GenBank/DDBJ databases">
        <title>This is whole genome sequence of Paenibacillus sp MS74 strain.</title>
        <authorList>
            <person name="Trinh H.N."/>
        </authorList>
    </citation>
    <scope>NUCLEOTIDE SEQUENCE [LARGE SCALE GENOMIC DNA]</scope>
    <source>
        <strain evidence="20 21">MS74</strain>
    </source>
</reference>
<evidence type="ECO:0000259" key="18">
    <source>
        <dbReference type="Pfam" id="PF02875"/>
    </source>
</evidence>
<evidence type="ECO:0000256" key="15">
    <source>
        <dbReference type="HAMAP-Rule" id="MF_00208"/>
    </source>
</evidence>
<keyword evidence="7 15" id="KW-0961">Cell wall biogenesis/degradation</keyword>
<dbReference type="GO" id="GO:0008360">
    <property type="term" value="P:regulation of cell shape"/>
    <property type="evidence" value="ECO:0007669"/>
    <property type="project" value="UniProtKB-KW"/>
</dbReference>
<protein>
    <recommendedName>
        <fullName evidence="11 15">UDP-N-acetylmuramoyl-L-alanyl-D-glutamate--2,6-diaminopimelate ligase</fullName>
        <ecNumber evidence="10 15">6.3.2.13</ecNumber>
    </recommendedName>
    <alternativeName>
        <fullName evidence="12 15">Meso-A2pm-adding enzyme</fullName>
    </alternativeName>
    <alternativeName>
        <fullName evidence="13 15">Meso-diaminopimelate-adding enzyme</fullName>
    </alternativeName>
    <alternativeName>
        <fullName evidence="14 15">UDP-MurNAc-L-Ala-D-Glu:meso-diaminopimelate ligase</fullName>
    </alternativeName>
    <alternativeName>
        <fullName evidence="15">UDP-MurNAc-tripeptide synthetase</fullName>
    </alternativeName>
    <alternativeName>
        <fullName evidence="15">UDP-N-acetylmuramyl-tripeptide synthetase</fullName>
    </alternativeName>
</protein>
<comment type="PTM">
    <text evidence="15">Carboxylation is probably crucial for Mg(2+) binding and, consequently, for the gamma-phosphate positioning of ATP.</text>
</comment>
<feature type="binding site" evidence="15">
    <location>
        <begin position="108"/>
        <end position="114"/>
    </location>
    <ligand>
        <name>ATP</name>
        <dbReference type="ChEBI" id="CHEBI:30616"/>
    </ligand>
</feature>
<gene>
    <name evidence="15" type="primary">murE</name>
    <name evidence="20" type="ORF">E1757_16530</name>
</gene>
<evidence type="ECO:0000256" key="11">
    <source>
        <dbReference type="ARBA" id="ARBA00072883"/>
    </source>
</evidence>
<comment type="subcellular location">
    <subcellularLocation>
        <location evidence="15 16">Cytoplasm</location>
    </subcellularLocation>
</comment>
<dbReference type="GO" id="GO:0008765">
    <property type="term" value="F:UDP-N-acetylmuramoylalanyl-D-glutamate-2,6-diaminopimelate ligase activity"/>
    <property type="evidence" value="ECO:0007669"/>
    <property type="project" value="UniProtKB-UniRule"/>
</dbReference>
<dbReference type="FunFam" id="3.90.190.20:FF:000006">
    <property type="entry name" value="UDP-N-acetylmuramoyl-L-alanyl-D-glutamate--2,6-diaminopimelate ligase"/>
    <property type="match status" value="1"/>
</dbReference>
<evidence type="ECO:0000256" key="8">
    <source>
        <dbReference type="ARBA" id="ARBA00050251"/>
    </source>
</evidence>
<dbReference type="Pfam" id="PF01225">
    <property type="entry name" value="Mur_ligase"/>
    <property type="match status" value="1"/>
</dbReference>
<evidence type="ECO:0000256" key="9">
    <source>
        <dbReference type="ARBA" id="ARBA00056782"/>
    </source>
</evidence>
<dbReference type="Pfam" id="PF08245">
    <property type="entry name" value="Mur_ligase_M"/>
    <property type="match status" value="1"/>
</dbReference>
<dbReference type="Proteomes" id="UP000295636">
    <property type="component" value="Unassembled WGS sequence"/>
</dbReference>
<feature type="modified residue" description="N6-carboxylysine" evidence="15">
    <location>
        <position position="218"/>
    </location>
</feature>
<dbReference type="GO" id="GO:0005524">
    <property type="term" value="F:ATP binding"/>
    <property type="evidence" value="ECO:0007669"/>
    <property type="project" value="UniProtKB-UniRule"/>
</dbReference>
<dbReference type="GO" id="GO:0051301">
    <property type="term" value="P:cell division"/>
    <property type="evidence" value="ECO:0007669"/>
    <property type="project" value="UniProtKB-KW"/>
</dbReference>
<evidence type="ECO:0000256" key="13">
    <source>
        <dbReference type="ARBA" id="ARBA00076158"/>
    </source>
</evidence>
<dbReference type="RefSeq" id="WP_133230036.1">
    <property type="nucleotide sequence ID" value="NZ_SMRT01000007.1"/>
</dbReference>
<feature type="short sequence motif" description="Meso-diaminopimelate recognition motif" evidence="15">
    <location>
        <begin position="410"/>
        <end position="413"/>
    </location>
</feature>
<keyword evidence="15" id="KW-0460">Magnesium</keyword>
<dbReference type="GO" id="GO:0071555">
    <property type="term" value="P:cell wall organization"/>
    <property type="evidence" value="ECO:0007669"/>
    <property type="project" value="UniProtKB-KW"/>
</dbReference>
<feature type="binding site" evidence="15">
    <location>
        <begin position="410"/>
        <end position="413"/>
    </location>
    <ligand>
        <name>meso-2,6-diaminopimelate</name>
        <dbReference type="ChEBI" id="CHEBI:57791"/>
    </ligand>
</feature>
<comment type="caution">
    <text evidence="20">The sequence shown here is derived from an EMBL/GenBank/DDBJ whole genome shotgun (WGS) entry which is preliminary data.</text>
</comment>
<dbReference type="PANTHER" id="PTHR23135">
    <property type="entry name" value="MUR LIGASE FAMILY MEMBER"/>
    <property type="match status" value="1"/>
</dbReference>
<evidence type="ECO:0000259" key="17">
    <source>
        <dbReference type="Pfam" id="PF01225"/>
    </source>
</evidence>
<dbReference type="Gene3D" id="3.40.1190.10">
    <property type="entry name" value="Mur-like, catalytic domain"/>
    <property type="match status" value="1"/>
</dbReference>
<accession>A0A4R5KM64</accession>
<keyword evidence="15" id="KW-0963">Cytoplasm</keyword>
<evidence type="ECO:0000256" key="4">
    <source>
        <dbReference type="ARBA" id="ARBA00022960"/>
    </source>
</evidence>
<evidence type="ECO:0000256" key="14">
    <source>
        <dbReference type="ARBA" id="ARBA00081560"/>
    </source>
</evidence>
<dbReference type="Gene3D" id="3.40.1390.10">
    <property type="entry name" value="MurE/MurF, N-terminal domain"/>
    <property type="match status" value="1"/>
</dbReference>
<feature type="binding site" evidence="15">
    <location>
        <position position="386"/>
    </location>
    <ligand>
        <name>meso-2,6-diaminopimelate</name>
        <dbReference type="ChEBI" id="CHEBI:57791"/>
    </ligand>
</feature>
<evidence type="ECO:0000313" key="20">
    <source>
        <dbReference type="EMBL" id="TDF96689.1"/>
    </source>
</evidence>
<keyword evidence="5 15" id="KW-0573">Peptidoglycan synthesis</keyword>
<comment type="catalytic activity">
    <reaction evidence="8 15">
        <text>UDP-N-acetyl-alpha-D-muramoyl-L-alanyl-D-glutamate + meso-2,6-diaminopimelate + ATP = UDP-N-acetyl-alpha-D-muramoyl-L-alanyl-gamma-D-glutamyl-meso-2,6-diaminopimelate + ADP + phosphate + H(+)</text>
        <dbReference type="Rhea" id="RHEA:23676"/>
        <dbReference type="ChEBI" id="CHEBI:15378"/>
        <dbReference type="ChEBI" id="CHEBI:30616"/>
        <dbReference type="ChEBI" id="CHEBI:43474"/>
        <dbReference type="ChEBI" id="CHEBI:57791"/>
        <dbReference type="ChEBI" id="CHEBI:83900"/>
        <dbReference type="ChEBI" id="CHEBI:83905"/>
        <dbReference type="ChEBI" id="CHEBI:456216"/>
        <dbReference type="EC" id="6.3.2.13"/>
    </reaction>
</comment>
<evidence type="ECO:0000256" key="3">
    <source>
        <dbReference type="ARBA" id="ARBA00022618"/>
    </source>
</evidence>
<feature type="domain" description="Mur ligase C-terminal" evidence="18">
    <location>
        <begin position="337"/>
        <end position="467"/>
    </location>
</feature>
<keyword evidence="15" id="KW-0067">ATP-binding</keyword>
<dbReference type="NCBIfam" id="TIGR01085">
    <property type="entry name" value="murE"/>
    <property type="match status" value="1"/>
</dbReference>
<feature type="binding site" evidence="15">
    <location>
        <position position="465"/>
    </location>
    <ligand>
        <name>meso-2,6-diaminopimelate</name>
        <dbReference type="ChEBI" id="CHEBI:57791"/>
    </ligand>
</feature>
<evidence type="ECO:0000313" key="21">
    <source>
        <dbReference type="Proteomes" id="UP000295636"/>
    </source>
</evidence>
<dbReference type="InterPro" id="IPR035911">
    <property type="entry name" value="MurE/MurF_N"/>
</dbReference>
<evidence type="ECO:0000256" key="2">
    <source>
        <dbReference type="ARBA" id="ARBA00005898"/>
    </source>
</evidence>
<keyword evidence="4 15" id="KW-0133">Cell shape</keyword>
<dbReference type="UniPathway" id="UPA00219"/>
<dbReference type="AlphaFoldDB" id="A0A4R5KM64"/>
<dbReference type="EC" id="6.3.2.13" evidence="10 15"/>
<evidence type="ECO:0000256" key="7">
    <source>
        <dbReference type="ARBA" id="ARBA00023316"/>
    </source>
</evidence>
<evidence type="ECO:0000256" key="16">
    <source>
        <dbReference type="RuleBase" id="RU004135"/>
    </source>
</evidence>
<dbReference type="HAMAP" id="MF_00208">
    <property type="entry name" value="MurE"/>
    <property type="match status" value="1"/>
</dbReference>
<comment type="pathway">
    <text evidence="1 15 16">Cell wall biogenesis; peptidoglycan biosynthesis.</text>
</comment>
<dbReference type="InterPro" id="IPR036565">
    <property type="entry name" value="Mur-like_cat_sf"/>
</dbReference>
<dbReference type="InterPro" id="IPR005761">
    <property type="entry name" value="UDP-N-AcMur-Glu-dNH2Pim_ligase"/>
</dbReference>
<comment type="function">
    <text evidence="9 15">Catalyzes the addition of meso-diaminopimelic acid to the nucleotide precursor UDP-N-acetylmuramoyl-L-alanyl-D-glutamate (UMAG) in the biosynthesis of bacterial cell-wall peptidoglycan.</text>
</comment>
<feature type="binding site" evidence="15">
    <location>
        <position position="469"/>
    </location>
    <ligand>
        <name>meso-2,6-diaminopimelate</name>
        <dbReference type="ChEBI" id="CHEBI:57791"/>
    </ligand>
</feature>
<dbReference type="GO" id="GO:0005737">
    <property type="term" value="C:cytoplasm"/>
    <property type="evidence" value="ECO:0007669"/>
    <property type="project" value="UniProtKB-SubCell"/>
</dbReference>
<dbReference type="OrthoDB" id="9800958at2"/>
<dbReference type="GO" id="GO:0000287">
    <property type="term" value="F:magnesium ion binding"/>
    <property type="evidence" value="ECO:0007669"/>
    <property type="project" value="UniProtKB-UniRule"/>
</dbReference>
<dbReference type="Pfam" id="PF02875">
    <property type="entry name" value="Mur_ligase_C"/>
    <property type="match status" value="1"/>
</dbReference>
<dbReference type="InterPro" id="IPR013221">
    <property type="entry name" value="Mur_ligase_cen"/>
</dbReference>
<evidence type="ECO:0000256" key="6">
    <source>
        <dbReference type="ARBA" id="ARBA00023306"/>
    </source>
</evidence>
<evidence type="ECO:0000256" key="1">
    <source>
        <dbReference type="ARBA" id="ARBA00004752"/>
    </source>
</evidence>
<dbReference type="Gene3D" id="3.90.190.20">
    <property type="entry name" value="Mur ligase, C-terminal domain"/>
    <property type="match status" value="1"/>
</dbReference>
<name>A0A4R5KM64_9BACL</name>